<feature type="transmembrane region" description="Helical" evidence="6">
    <location>
        <begin position="35"/>
        <end position="53"/>
    </location>
</feature>
<keyword evidence="6" id="KW-0812">Transmembrane</keyword>
<evidence type="ECO:0000313" key="7">
    <source>
        <dbReference type="EMBL" id="CAI0447442.1"/>
    </source>
</evidence>
<dbReference type="Gene3D" id="1.10.630.10">
    <property type="entry name" value="Cytochrome P450"/>
    <property type="match status" value="1"/>
</dbReference>
<evidence type="ECO:0000256" key="6">
    <source>
        <dbReference type="SAM" id="Phobius"/>
    </source>
</evidence>
<dbReference type="GO" id="GO:0020037">
    <property type="term" value="F:heme binding"/>
    <property type="evidence" value="ECO:0007669"/>
    <property type="project" value="InterPro"/>
</dbReference>
<keyword evidence="3 4" id="KW-0408">Iron</keyword>
<dbReference type="PRINTS" id="PR00385">
    <property type="entry name" value="P450"/>
</dbReference>
<keyword evidence="6" id="KW-1133">Transmembrane helix</keyword>
<reference evidence="7" key="1">
    <citation type="submission" date="2022-08" db="EMBL/GenBank/DDBJ databases">
        <authorList>
            <person name="Gutierrez-Valencia J."/>
        </authorList>
    </citation>
    <scope>NUCLEOTIDE SEQUENCE</scope>
</reference>
<name>A0AAV0MMB9_9ROSI</name>
<evidence type="ECO:0000256" key="3">
    <source>
        <dbReference type="ARBA" id="ARBA00023004"/>
    </source>
</evidence>
<dbReference type="SUPFAM" id="SSF48264">
    <property type="entry name" value="Cytochrome P450"/>
    <property type="match status" value="1"/>
</dbReference>
<dbReference type="GO" id="GO:0004497">
    <property type="term" value="F:monooxygenase activity"/>
    <property type="evidence" value="ECO:0007669"/>
    <property type="project" value="UniProtKB-KW"/>
</dbReference>
<dbReference type="PANTHER" id="PTHR47955:SF15">
    <property type="entry name" value="CYTOCHROME P450 71A2-LIKE"/>
    <property type="match status" value="1"/>
</dbReference>
<evidence type="ECO:0000256" key="1">
    <source>
        <dbReference type="ARBA" id="ARBA00010617"/>
    </source>
</evidence>
<dbReference type="PANTHER" id="PTHR47955">
    <property type="entry name" value="CYTOCHROME P450 FAMILY 71 PROTEIN"/>
    <property type="match status" value="1"/>
</dbReference>
<comment type="similarity">
    <text evidence="1 5">Belongs to the cytochrome P450 family.</text>
</comment>
<feature type="transmembrane region" description="Helical" evidence="6">
    <location>
        <begin position="231"/>
        <end position="249"/>
    </location>
</feature>
<organism evidence="7 8">
    <name type="scientific">Linum tenue</name>
    <dbReference type="NCBI Taxonomy" id="586396"/>
    <lineage>
        <taxon>Eukaryota</taxon>
        <taxon>Viridiplantae</taxon>
        <taxon>Streptophyta</taxon>
        <taxon>Embryophyta</taxon>
        <taxon>Tracheophyta</taxon>
        <taxon>Spermatophyta</taxon>
        <taxon>Magnoliopsida</taxon>
        <taxon>eudicotyledons</taxon>
        <taxon>Gunneridae</taxon>
        <taxon>Pentapetalae</taxon>
        <taxon>rosids</taxon>
        <taxon>fabids</taxon>
        <taxon>Malpighiales</taxon>
        <taxon>Linaceae</taxon>
        <taxon>Linum</taxon>
    </lineage>
</organism>
<dbReference type="InterPro" id="IPR017972">
    <property type="entry name" value="Cyt_P450_CS"/>
</dbReference>
<gene>
    <name evidence="7" type="ORF">LITE_LOCUS29401</name>
</gene>
<comment type="caution">
    <text evidence="7">The sequence shown here is derived from an EMBL/GenBank/DDBJ whole genome shotgun (WGS) entry which is preliminary data.</text>
</comment>
<keyword evidence="4 5" id="KW-0349">Heme</keyword>
<dbReference type="InterPro" id="IPR002401">
    <property type="entry name" value="Cyt_P450_E_grp-I"/>
</dbReference>
<dbReference type="GO" id="GO:0005506">
    <property type="term" value="F:iron ion binding"/>
    <property type="evidence" value="ECO:0007669"/>
    <property type="project" value="InterPro"/>
</dbReference>
<keyword evidence="2 4" id="KW-0479">Metal-binding</keyword>
<comment type="cofactor">
    <cofactor evidence="4">
        <name>heme</name>
        <dbReference type="ChEBI" id="CHEBI:30413"/>
    </cofactor>
</comment>
<sequence length="525" mass="59376">MNNNEEETTTPNSSSIIHSKPGKEMLNLLDVPIPGFFYLLIPLFLISTWLIVFRKPKTNNTPPSPFKLPILGNLHQLGSHPHRSLQSMAQRHGPIMLLHLGHAPMVVISSPESAKEILKTHDLTFANRTDSIISRRLFYNYRDLSLSPYGEYWRQMRSICVMQLLSTKKVQSFRSVREEEANLMAGLIQARSRSGSPADLGELFAGLTEDVISRVAFGRKYRKLKEMLKEMAVLLGIFNVADFVPWMGWINRFNGLNDRVERVFGEFDRFLDEIVDEHVAARRRQGNEKTEELEQRDFVDVLLDAQQENELMDRDSIKAIILDMFGAGSDTTFTALEWAMTEVLKHPRVTRTLQEEIRSVAGNKPSVNEDDIERMPYLKAVIKESLRLHPPIPLLVPRAATNDTKVMGYDVKAKTGVLINAWAIGRDPAAWEDAEEFRPERFLSSSIDYKGLDFQLIPFGAGRRGCPGITFAAAVLELAMVAVLHKFDWSFPGGAKAEDLDMSEAPGMAVQRKFPLLAIATLHQF</sequence>
<dbReference type="AlphaFoldDB" id="A0AAV0MMB9"/>
<dbReference type="PROSITE" id="PS00086">
    <property type="entry name" value="CYTOCHROME_P450"/>
    <property type="match status" value="1"/>
</dbReference>
<dbReference type="FunFam" id="1.10.630.10:FF:000011">
    <property type="entry name" value="Cytochrome P450 83B1"/>
    <property type="match status" value="1"/>
</dbReference>
<dbReference type="InterPro" id="IPR001128">
    <property type="entry name" value="Cyt_P450"/>
</dbReference>
<evidence type="ECO:0000313" key="8">
    <source>
        <dbReference type="Proteomes" id="UP001154282"/>
    </source>
</evidence>
<dbReference type="GO" id="GO:0016705">
    <property type="term" value="F:oxidoreductase activity, acting on paired donors, with incorporation or reduction of molecular oxygen"/>
    <property type="evidence" value="ECO:0007669"/>
    <property type="project" value="InterPro"/>
</dbReference>
<keyword evidence="8" id="KW-1185">Reference proteome</keyword>
<keyword evidence="5" id="KW-0560">Oxidoreductase</keyword>
<evidence type="ECO:0000256" key="2">
    <source>
        <dbReference type="ARBA" id="ARBA00022723"/>
    </source>
</evidence>
<keyword evidence="6" id="KW-0472">Membrane</keyword>
<keyword evidence="5" id="KW-0503">Monooxygenase</keyword>
<dbReference type="CDD" id="cd11072">
    <property type="entry name" value="CYP71-like"/>
    <property type="match status" value="1"/>
</dbReference>
<evidence type="ECO:0000256" key="4">
    <source>
        <dbReference type="PIRSR" id="PIRSR602401-1"/>
    </source>
</evidence>
<dbReference type="InterPro" id="IPR036396">
    <property type="entry name" value="Cyt_P450_sf"/>
</dbReference>
<protein>
    <submittedName>
        <fullName evidence="7">Uncharacterized protein</fullName>
    </submittedName>
</protein>
<accession>A0AAV0MMB9</accession>
<dbReference type="PRINTS" id="PR00463">
    <property type="entry name" value="EP450I"/>
</dbReference>
<dbReference type="Pfam" id="PF00067">
    <property type="entry name" value="p450"/>
    <property type="match status" value="1"/>
</dbReference>
<dbReference type="EMBL" id="CAMGYJ010000007">
    <property type="protein sequence ID" value="CAI0447442.1"/>
    <property type="molecule type" value="Genomic_DNA"/>
</dbReference>
<evidence type="ECO:0000256" key="5">
    <source>
        <dbReference type="RuleBase" id="RU000461"/>
    </source>
</evidence>
<proteinExistence type="inferred from homology"/>
<feature type="binding site" description="axial binding residue" evidence="4">
    <location>
        <position position="466"/>
    </location>
    <ligand>
        <name>heme</name>
        <dbReference type="ChEBI" id="CHEBI:30413"/>
    </ligand>
    <ligandPart>
        <name>Fe</name>
        <dbReference type="ChEBI" id="CHEBI:18248"/>
    </ligandPart>
</feature>
<dbReference type="Proteomes" id="UP001154282">
    <property type="component" value="Unassembled WGS sequence"/>
</dbReference>